<dbReference type="Proteomes" id="UP000233491">
    <property type="component" value="Unassembled WGS sequence"/>
</dbReference>
<gene>
    <name evidence="1" type="ORF">CXZ10_05875</name>
</gene>
<organism evidence="1 2">
    <name type="scientific">Pleomorphomonas diazotrophica</name>
    <dbReference type="NCBI Taxonomy" id="1166257"/>
    <lineage>
        <taxon>Bacteria</taxon>
        <taxon>Pseudomonadati</taxon>
        <taxon>Pseudomonadota</taxon>
        <taxon>Alphaproteobacteria</taxon>
        <taxon>Hyphomicrobiales</taxon>
        <taxon>Pleomorphomonadaceae</taxon>
        <taxon>Pleomorphomonas</taxon>
    </lineage>
</organism>
<dbReference type="PIRSF" id="PIRSF016624">
    <property type="entry name" value="Mu_prophg_I"/>
    <property type="match status" value="1"/>
</dbReference>
<evidence type="ECO:0000313" key="2">
    <source>
        <dbReference type="Proteomes" id="UP000233491"/>
    </source>
</evidence>
<reference evidence="1 2" key="1">
    <citation type="submission" date="2017-12" db="EMBL/GenBank/DDBJ databases">
        <title>Anaerobic carbon monoxide metabolism by Pleomorphomonas carboxyditropha sp. nov., a new mesophilic hydrogenogenic carboxidotroph.</title>
        <authorList>
            <person name="Esquivel-Elizondo S."/>
            <person name="Krajmalnik-Brown R."/>
        </authorList>
    </citation>
    <scope>NUCLEOTIDE SEQUENCE [LARGE SCALE GENOMIC DNA]</scope>
    <source>
        <strain evidence="1 2">R5-392</strain>
    </source>
</reference>
<dbReference type="InterPro" id="IPR012106">
    <property type="entry name" value="Phage_Mu_Gp1"/>
</dbReference>
<dbReference type="OrthoDB" id="7306769at2"/>
<dbReference type="EMBL" id="PJNW01000002">
    <property type="protein sequence ID" value="PKR90876.1"/>
    <property type="molecule type" value="Genomic_DNA"/>
</dbReference>
<dbReference type="RefSeq" id="WP_101288139.1">
    <property type="nucleotide sequence ID" value="NZ_FOUQ01000001.1"/>
</dbReference>
<name>A0A1I4Q7R6_9HYPH</name>
<evidence type="ECO:0000313" key="1">
    <source>
        <dbReference type="EMBL" id="PKR90876.1"/>
    </source>
</evidence>
<keyword evidence="2" id="KW-1185">Reference proteome</keyword>
<evidence type="ECO:0008006" key="3">
    <source>
        <dbReference type="Google" id="ProtNLM"/>
    </source>
</evidence>
<dbReference type="Pfam" id="PF10123">
    <property type="entry name" value="Mu-like_Pro"/>
    <property type="match status" value="1"/>
</dbReference>
<sequence>MLKTASTRSKLLASAFVVELGDSAQPWVQLMPAGTFSGRDGRGPFIAGNKARIEKIAEATRRYHGATEMVIDYEHQTLKAAESGKPAPAAGWVKEIEARDDGLYGRVEWTANAAAAIAAKEYRYLSPVLFHTADGHVLGLNMASLTNVPNLQMAEVSAHAVEIFQPAEDRDPMHPKLKKLLGLPEDATDDAVYTAAQSIVAGVSAMAALVGKPEGTPIGDITAAMTSAMTAAATAAPDPTKFVPVAQVTALQADLNALKANIAKSAAETDVDDAIKAGKIVPALRDWAISLHTADVTAFKAFVSAAPVLTSAQVKGQKPATGEADLSDSDVSAMRALGLSKEEFLKARASEKEQG</sequence>
<dbReference type="AlphaFoldDB" id="A0A1I4Q7R6"/>
<proteinExistence type="predicted"/>
<accession>A0A1I4Q7R6</accession>
<protein>
    <recommendedName>
        <fullName evidence="3">Mu-like prophage I protein</fullName>
    </recommendedName>
</protein>
<comment type="caution">
    <text evidence="1">The sequence shown here is derived from an EMBL/GenBank/DDBJ whole genome shotgun (WGS) entry which is preliminary data.</text>
</comment>